<accession>A0ABS6YCH3</accession>
<dbReference type="Proteomes" id="UP000788426">
    <property type="component" value="Unassembled WGS sequence"/>
</dbReference>
<dbReference type="RefSeq" id="WP_018362015.1">
    <property type="nucleotide sequence ID" value="NZ_CALBAQ010000010.1"/>
</dbReference>
<evidence type="ECO:0000256" key="7">
    <source>
        <dbReference type="ARBA" id="ARBA00023125"/>
    </source>
</evidence>
<dbReference type="InterPro" id="IPR020899">
    <property type="entry name" value="Arg_repress_C"/>
</dbReference>
<evidence type="ECO:0000256" key="5">
    <source>
        <dbReference type="ARBA" id="ARBA00022490"/>
    </source>
</evidence>
<keyword evidence="8 9" id="KW-0804">Transcription</keyword>
<keyword evidence="9" id="KW-0678">Repressor</keyword>
<keyword evidence="6 9" id="KW-0805">Transcription regulation</keyword>
<dbReference type="GeneID" id="93182058"/>
<evidence type="ECO:0000256" key="6">
    <source>
        <dbReference type="ARBA" id="ARBA00023015"/>
    </source>
</evidence>
<dbReference type="Pfam" id="PF01316">
    <property type="entry name" value="Arg_repressor"/>
    <property type="match status" value="1"/>
</dbReference>
<dbReference type="SUPFAM" id="SSF55252">
    <property type="entry name" value="C-terminal domain of arginine repressor"/>
    <property type="match status" value="1"/>
</dbReference>
<keyword evidence="9" id="KW-0055">Arginine biosynthesis</keyword>
<dbReference type="InterPro" id="IPR036251">
    <property type="entry name" value="Arg_repress_C_sf"/>
</dbReference>
<sequence length="158" mass="17425">MKGKANRLEMIKMLISSREMCCQEEILHALQQVGYDITQATLSRDLKQLKVAKAASINGKYIFVLPNDTLYKRVDKPLPVTDMLSSTGFLSIRFSGNMAVIKTRPGYASSIAFNIDDANLPDILGTVAGADTVLMVIKAGKMPEEIIHQLQNVDPSIR</sequence>
<dbReference type="InterPro" id="IPR036388">
    <property type="entry name" value="WH-like_DNA-bd_sf"/>
</dbReference>
<organism evidence="12 13">
    <name type="scientific">Hoylesella nanceiensis</name>
    <dbReference type="NCBI Taxonomy" id="425941"/>
    <lineage>
        <taxon>Bacteria</taxon>
        <taxon>Pseudomonadati</taxon>
        <taxon>Bacteroidota</taxon>
        <taxon>Bacteroidia</taxon>
        <taxon>Bacteroidales</taxon>
        <taxon>Prevotellaceae</taxon>
        <taxon>Hoylesella</taxon>
    </lineage>
</organism>
<keyword evidence="7 9" id="KW-0238">DNA-binding</keyword>
<evidence type="ECO:0000259" key="11">
    <source>
        <dbReference type="Pfam" id="PF02863"/>
    </source>
</evidence>
<dbReference type="HAMAP" id="MF_00173">
    <property type="entry name" value="Arg_repressor"/>
    <property type="match status" value="1"/>
</dbReference>
<feature type="domain" description="Arginine repressor C-terminal" evidence="11">
    <location>
        <begin position="88"/>
        <end position="151"/>
    </location>
</feature>
<dbReference type="Pfam" id="PF02863">
    <property type="entry name" value="Arg_repressor_C"/>
    <property type="match status" value="1"/>
</dbReference>
<dbReference type="PRINTS" id="PR01467">
    <property type="entry name" value="ARGREPRESSOR"/>
</dbReference>
<evidence type="ECO:0000313" key="12">
    <source>
        <dbReference type="EMBL" id="MBW4769268.1"/>
    </source>
</evidence>
<dbReference type="EMBL" id="JAHXCT010000003">
    <property type="protein sequence ID" value="MBW4769268.1"/>
    <property type="molecule type" value="Genomic_DNA"/>
</dbReference>
<evidence type="ECO:0000256" key="8">
    <source>
        <dbReference type="ARBA" id="ARBA00023163"/>
    </source>
</evidence>
<evidence type="ECO:0000313" key="13">
    <source>
        <dbReference type="Proteomes" id="UP000788426"/>
    </source>
</evidence>
<comment type="subcellular location">
    <subcellularLocation>
        <location evidence="1 9">Cytoplasm</location>
    </subcellularLocation>
</comment>
<evidence type="ECO:0000259" key="10">
    <source>
        <dbReference type="Pfam" id="PF01316"/>
    </source>
</evidence>
<evidence type="ECO:0000256" key="4">
    <source>
        <dbReference type="ARBA" id="ARBA00021148"/>
    </source>
</evidence>
<keyword evidence="5 9" id="KW-0963">Cytoplasm</keyword>
<comment type="function">
    <text evidence="9">Regulates arginine biosynthesis genes.</text>
</comment>
<proteinExistence type="inferred from homology"/>
<comment type="caution">
    <text evidence="12">The sequence shown here is derived from an EMBL/GenBank/DDBJ whole genome shotgun (WGS) entry which is preliminary data.</text>
</comment>
<dbReference type="Gene3D" id="3.30.1360.40">
    <property type="match status" value="1"/>
</dbReference>
<comment type="pathway">
    <text evidence="2 9">Amino-acid biosynthesis; L-arginine biosynthesis [regulation].</text>
</comment>
<evidence type="ECO:0000256" key="3">
    <source>
        <dbReference type="ARBA" id="ARBA00008316"/>
    </source>
</evidence>
<protein>
    <recommendedName>
        <fullName evidence="4 9">Arginine repressor</fullName>
    </recommendedName>
</protein>
<dbReference type="InterPro" id="IPR001669">
    <property type="entry name" value="Arg_repress"/>
</dbReference>
<gene>
    <name evidence="9" type="primary">argR</name>
    <name evidence="12" type="ORF">KZO38_05770</name>
</gene>
<dbReference type="PANTHER" id="PTHR34471">
    <property type="entry name" value="ARGININE REPRESSOR"/>
    <property type="match status" value="1"/>
</dbReference>
<comment type="similarity">
    <text evidence="3 9">Belongs to the ArgR family.</text>
</comment>
<feature type="domain" description="Arginine repressor DNA-binding" evidence="10">
    <location>
        <begin position="4"/>
        <end position="69"/>
    </location>
</feature>
<dbReference type="InterPro" id="IPR036390">
    <property type="entry name" value="WH_DNA-bd_sf"/>
</dbReference>
<reference evidence="12 13" key="1">
    <citation type="submission" date="2021-07" db="EMBL/GenBank/DDBJ databases">
        <title>Genomic diversity and antimicrobial resistance of Prevotella spp. isolated from chronic lung disease airways.</title>
        <authorList>
            <person name="Webb K.A."/>
            <person name="Olagoke O.S."/>
            <person name="Baird T."/>
            <person name="Neill J."/>
            <person name="Pham A."/>
            <person name="Wells T.J."/>
            <person name="Ramsay K.A."/>
            <person name="Bell S.C."/>
            <person name="Sarovich D.S."/>
            <person name="Price E.P."/>
        </authorList>
    </citation>
    <scope>NUCLEOTIDE SEQUENCE [LARGE SCALE GENOMIC DNA]</scope>
    <source>
        <strain evidence="12 13">SCHI0011.S.12</strain>
    </source>
</reference>
<keyword evidence="13" id="KW-1185">Reference proteome</keyword>
<dbReference type="SUPFAM" id="SSF46785">
    <property type="entry name" value="Winged helix' DNA-binding domain"/>
    <property type="match status" value="1"/>
</dbReference>
<dbReference type="InterPro" id="IPR020900">
    <property type="entry name" value="Arg_repress_DNA-bd"/>
</dbReference>
<evidence type="ECO:0000256" key="1">
    <source>
        <dbReference type="ARBA" id="ARBA00004496"/>
    </source>
</evidence>
<dbReference type="Gene3D" id="1.10.10.10">
    <property type="entry name" value="Winged helix-like DNA-binding domain superfamily/Winged helix DNA-binding domain"/>
    <property type="match status" value="1"/>
</dbReference>
<name>A0ABS6YCH3_9BACT</name>
<keyword evidence="9" id="KW-0028">Amino-acid biosynthesis</keyword>
<evidence type="ECO:0000256" key="2">
    <source>
        <dbReference type="ARBA" id="ARBA00005040"/>
    </source>
</evidence>
<evidence type="ECO:0000256" key="9">
    <source>
        <dbReference type="HAMAP-Rule" id="MF_00173"/>
    </source>
</evidence>
<dbReference type="PANTHER" id="PTHR34471:SF1">
    <property type="entry name" value="ARGININE REPRESSOR"/>
    <property type="match status" value="1"/>
</dbReference>